<proteinExistence type="predicted"/>
<dbReference type="Proteomes" id="UP000440096">
    <property type="component" value="Unassembled WGS sequence"/>
</dbReference>
<gene>
    <name evidence="2" type="ORF">GKO32_18065</name>
</gene>
<dbReference type="CDD" id="cd00093">
    <property type="entry name" value="HTH_XRE"/>
    <property type="match status" value="1"/>
</dbReference>
<dbReference type="RefSeq" id="WP_312868046.1">
    <property type="nucleotide sequence ID" value="NZ_WMBA01000027.1"/>
</dbReference>
<comment type="caution">
    <text evidence="2">The sequence shown here is derived from an EMBL/GenBank/DDBJ whole genome shotgun (WGS) entry which is preliminary data.</text>
</comment>
<dbReference type="PANTHER" id="PTHR35010">
    <property type="entry name" value="BLL4672 PROTEIN-RELATED"/>
    <property type="match status" value="1"/>
</dbReference>
<organism evidence="2 3">
    <name type="scientific">Amycolatopsis pithecellobii</name>
    <dbReference type="NCBI Taxonomy" id="664692"/>
    <lineage>
        <taxon>Bacteria</taxon>
        <taxon>Bacillati</taxon>
        <taxon>Actinomycetota</taxon>
        <taxon>Actinomycetes</taxon>
        <taxon>Pseudonocardiales</taxon>
        <taxon>Pseudonocardiaceae</taxon>
        <taxon>Amycolatopsis</taxon>
    </lineage>
</organism>
<dbReference type="EMBL" id="WMBA01000027">
    <property type="protein sequence ID" value="MTD55867.1"/>
    <property type="molecule type" value="Genomic_DNA"/>
</dbReference>
<name>A0A6N7YS55_9PSEU</name>
<keyword evidence="3" id="KW-1185">Reference proteome</keyword>
<dbReference type="PROSITE" id="PS50943">
    <property type="entry name" value="HTH_CROC1"/>
    <property type="match status" value="1"/>
</dbReference>
<dbReference type="InterPro" id="IPR001387">
    <property type="entry name" value="Cro/C1-type_HTH"/>
</dbReference>
<dbReference type="PANTHER" id="PTHR35010:SF2">
    <property type="entry name" value="BLL4672 PROTEIN"/>
    <property type="match status" value="1"/>
</dbReference>
<reference evidence="2 3" key="1">
    <citation type="submission" date="2019-11" db="EMBL/GenBank/DDBJ databases">
        <title>Draft genome of Amycolatopsis RM579.</title>
        <authorList>
            <person name="Duangmal K."/>
            <person name="Mingma R."/>
        </authorList>
    </citation>
    <scope>NUCLEOTIDE SEQUENCE [LARGE SCALE GENOMIC DNA]</scope>
    <source>
        <strain evidence="2 3">RM579</strain>
    </source>
</reference>
<dbReference type="SUPFAM" id="SSF47413">
    <property type="entry name" value="lambda repressor-like DNA-binding domains"/>
    <property type="match status" value="1"/>
</dbReference>
<dbReference type="Gene3D" id="1.10.260.40">
    <property type="entry name" value="lambda repressor-like DNA-binding domains"/>
    <property type="match status" value="1"/>
</dbReference>
<protein>
    <submittedName>
        <fullName evidence="2">Helix-turn-helix domain-containing protein</fullName>
    </submittedName>
</protein>
<evidence type="ECO:0000259" key="1">
    <source>
        <dbReference type="PROSITE" id="PS50943"/>
    </source>
</evidence>
<dbReference type="Pfam" id="PF13560">
    <property type="entry name" value="HTH_31"/>
    <property type="match status" value="1"/>
</dbReference>
<dbReference type="Gene3D" id="3.30.450.180">
    <property type="match status" value="1"/>
</dbReference>
<dbReference type="GO" id="GO:0003677">
    <property type="term" value="F:DNA binding"/>
    <property type="evidence" value="ECO:0007669"/>
    <property type="project" value="InterPro"/>
</dbReference>
<evidence type="ECO:0000313" key="3">
    <source>
        <dbReference type="Proteomes" id="UP000440096"/>
    </source>
</evidence>
<dbReference type="InterPro" id="IPR010982">
    <property type="entry name" value="Lambda_DNA-bd_dom_sf"/>
</dbReference>
<dbReference type="AlphaFoldDB" id="A0A6N7YS55"/>
<accession>A0A6N7YS55</accession>
<evidence type="ECO:0000313" key="2">
    <source>
        <dbReference type="EMBL" id="MTD55867.1"/>
    </source>
</evidence>
<feature type="domain" description="HTH cro/C1-type" evidence="1">
    <location>
        <begin position="24"/>
        <end position="79"/>
    </location>
</feature>
<sequence>MTSEFGALLRGWRDSTSPASVGAIETARRSPGLRREELAGLAGLSVDYLVQLEQGRAVRPSAHVVSALCRALRLSGDDAALLHQAAGLAVPAGAVTTDMPPGVERLLRRLDDWPVAVYSADWWLLRWNALWAALLGDPAALLGRARNLIWHEFTDTPARVVLTPAERAAFRDALVADLRVASIEHPDDPGLRRLVAELRTRSTDFAARWTAGRPARHRTARKRVEHPRVGRLTLDSDVLQTPGSALHIIAYSAEPDSEDAGRLDLLRVLGTEAFAH</sequence>
<dbReference type="InterPro" id="IPR041413">
    <property type="entry name" value="MLTR_LBD"/>
</dbReference>
<dbReference type="Pfam" id="PF17765">
    <property type="entry name" value="MLTR_LBD"/>
    <property type="match status" value="1"/>
</dbReference>
<dbReference type="SMART" id="SM00530">
    <property type="entry name" value="HTH_XRE"/>
    <property type="match status" value="1"/>
</dbReference>